<name>A0AA88YF81_PINIB</name>
<dbReference type="PANTHER" id="PTHR11103">
    <property type="entry name" value="SLR1189 PROTEIN"/>
    <property type="match status" value="1"/>
</dbReference>
<dbReference type="InterPro" id="IPR003726">
    <property type="entry name" value="HCY_dom"/>
</dbReference>
<evidence type="ECO:0000313" key="7">
    <source>
        <dbReference type="EMBL" id="KAK3095511.1"/>
    </source>
</evidence>
<organism evidence="7 8">
    <name type="scientific">Pinctada imbricata</name>
    <name type="common">Atlantic pearl-oyster</name>
    <name type="synonym">Pinctada martensii</name>
    <dbReference type="NCBI Taxonomy" id="66713"/>
    <lineage>
        <taxon>Eukaryota</taxon>
        <taxon>Metazoa</taxon>
        <taxon>Spiralia</taxon>
        <taxon>Lophotrochozoa</taxon>
        <taxon>Mollusca</taxon>
        <taxon>Bivalvia</taxon>
        <taxon>Autobranchia</taxon>
        <taxon>Pteriomorphia</taxon>
        <taxon>Pterioida</taxon>
        <taxon>Pterioidea</taxon>
        <taxon>Pteriidae</taxon>
        <taxon>Pinctada</taxon>
    </lineage>
</organism>
<accession>A0AA88YF81</accession>
<dbReference type="PIRSF" id="PIRSF037505">
    <property type="entry name" value="Betaine_HMT"/>
    <property type="match status" value="1"/>
</dbReference>
<evidence type="ECO:0000256" key="2">
    <source>
        <dbReference type="ARBA" id="ARBA00022679"/>
    </source>
</evidence>
<comment type="pathway">
    <text evidence="3">Amino-acid biosynthesis; L-methionine biosynthesis via de novo pathway.</text>
</comment>
<comment type="cofactor">
    <cofactor evidence="4">
        <name>Zn(2+)</name>
        <dbReference type="ChEBI" id="CHEBI:29105"/>
    </cofactor>
    <text evidence="4">Binds 1 zinc ion per subunit.</text>
</comment>
<feature type="domain" description="Hcy-binding" evidence="6">
    <location>
        <begin position="42"/>
        <end position="320"/>
    </location>
</feature>
<evidence type="ECO:0000259" key="6">
    <source>
        <dbReference type="PROSITE" id="PS50970"/>
    </source>
</evidence>
<dbReference type="PROSITE" id="PS50970">
    <property type="entry name" value="HCY"/>
    <property type="match status" value="1"/>
</dbReference>
<keyword evidence="8" id="KW-1185">Reference proteome</keyword>
<keyword evidence="4" id="KW-0862">Zinc</keyword>
<evidence type="ECO:0000256" key="5">
    <source>
        <dbReference type="PROSITE-ProRule" id="PRU00333"/>
    </source>
</evidence>
<protein>
    <recommendedName>
        <fullName evidence="6">Hcy-binding domain-containing protein</fullName>
    </recommendedName>
</protein>
<comment type="caution">
    <text evidence="5">Lacks conserved residue(s) required for the propagation of feature annotation.</text>
</comment>
<dbReference type="GO" id="GO:0009086">
    <property type="term" value="P:methionine biosynthetic process"/>
    <property type="evidence" value="ECO:0007669"/>
    <property type="project" value="InterPro"/>
</dbReference>
<evidence type="ECO:0000256" key="1">
    <source>
        <dbReference type="ARBA" id="ARBA00022603"/>
    </source>
</evidence>
<proteinExistence type="predicted"/>
<keyword evidence="2" id="KW-0808">Transferase</keyword>
<dbReference type="GO" id="GO:0032259">
    <property type="term" value="P:methylation"/>
    <property type="evidence" value="ECO:0007669"/>
    <property type="project" value="UniProtKB-KW"/>
</dbReference>
<keyword evidence="1" id="KW-0489">Methyltransferase</keyword>
<evidence type="ECO:0000313" key="8">
    <source>
        <dbReference type="Proteomes" id="UP001186944"/>
    </source>
</evidence>
<keyword evidence="4" id="KW-0479">Metal-binding</keyword>
<feature type="binding site" evidence="4">
    <location>
        <position position="305"/>
    </location>
    <ligand>
        <name>Zn(2+)</name>
        <dbReference type="ChEBI" id="CHEBI:29105"/>
    </ligand>
</feature>
<dbReference type="PANTHER" id="PTHR11103:SF18">
    <property type="entry name" value="SLR1189 PROTEIN"/>
    <property type="match status" value="1"/>
</dbReference>
<dbReference type="Proteomes" id="UP001186944">
    <property type="component" value="Unassembled WGS sequence"/>
</dbReference>
<dbReference type="SUPFAM" id="SSF82282">
    <property type="entry name" value="Homocysteine S-methyltransferase"/>
    <property type="match status" value="1"/>
</dbReference>
<reference evidence="7" key="1">
    <citation type="submission" date="2019-08" db="EMBL/GenBank/DDBJ databases">
        <title>The improved chromosome-level genome for the pearl oyster Pinctada fucata martensii using PacBio sequencing and Hi-C.</title>
        <authorList>
            <person name="Zheng Z."/>
        </authorList>
    </citation>
    <scope>NUCLEOTIDE SEQUENCE</scope>
    <source>
        <strain evidence="7">ZZ-2019</strain>
        <tissue evidence="7">Adductor muscle</tissue>
    </source>
</reference>
<gene>
    <name evidence="7" type="ORF">FSP39_015537</name>
</gene>
<evidence type="ECO:0000256" key="3">
    <source>
        <dbReference type="ARBA" id="ARBA00034478"/>
    </source>
</evidence>
<dbReference type="EMBL" id="VSWD01000008">
    <property type="protein sequence ID" value="KAK3095511.1"/>
    <property type="molecule type" value="Genomic_DNA"/>
</dbReference>
<dbReference type="Gene3D" id="3.20.20.330">
    <property type="entry name" value="Homocysteine-binding-like domain"/>
    <property type="match status" value="1"/>
</dbReference>
<sequence length="366" mass="40589">MSLSISILKVCPLQLDLIVEFQSMSGHEDGGLRSCVEDTTQSRLLERLNAGENLIVAEGYLFEVERLGYCKAGSFVPEVVLDNPELLKNIHRQYVNAGSDVVLAYTYYGHRAKLRLIGREDELEPLNIKALQIAREVADETGTLMAGNLCNSTIYRKDDPESIETCRKMNKENVEWAVRGGADFILGETYQEFGEAMLALEAIKEHGNGIPAVITVAPQMTNVLADGVPIDEACRKLGGGWGSCGGSELLQGTDHNTRATQTGQTGMQETRAFPLELQTCLSTRDEVRYFAEECKKIGVQYVGLCCGNTPNYLRIITEVYGKDCPALKYAPEMHKHFLYGDKTVIHDNDYYTKSMKYNVSGRAEAC</sequence>
<dbReference type="Pfam" id="PF02574">
    <property type="entry name" value="S-methyl_trans"/>
    <property type="match status" value="1"/>
</dbReference>
<dbReference type="GO" id="GO:0008270">
    <property type="term" value="F:zinc ion binding"/>
    <property type="evidence" value="ECO:0007669"/>
    <property type="project" value="InterPro"/>
</dbReference>
<dbReference type="InterPro" id="IPR036589">
    <property type="entry name" value="HCY_dom_sf"/>
</dbReference>
<evidence type="ECO:0000256" key="4">
    <source>
        <dbReference type="PIRSR" id="PIRSR037505-2"/>
    </source>
</evidence>
<feature type="binding site" evidence="4">
    <location>
        <position position="306"/>
    </location>
    <ligand>
        <name>Zn(2+)</name>
        <dbReference type="ChEBI" id="CHEBI:29105"/>
    </ligand>
</feature>
<comment type="caution">
    <text evidence="7">The sequence shown here is derived from an EMBL/GenBank/DDBJ whole genome shotgun (WGS) entry which is preliminary data.</text>
</comment>
<dbReference type="GO" id="GO:0008168">
    <property type="term" value="F:methyltransferase activity"/>
    <property type="evidence" value="ECO:0007669"/>
    <property type="project" value="UniProtKB-KW"/>
</dbReference>
<dbReference type="AlphaFoldDB" id="A0AA88YF81"/>
<dbReference type="InterPro" id="IPR017226">
    <property type="entry name" value="BHMT-like"/>
</dbReference>